<dbReference type="Pfam" id="PF13715">
    <property type="entry name" value="CarbopepD_reg_2"/>
    <property type="match status" value="1"/>
</dbReference>
<organism evidence="5 6">
    <name type="scientific">Pedobacter cryoconitis</name>
    <dbReference type="NCBI Taxonomy" id="188932"/>
    <lineage>
        <taxon>Bacteria</taxon>
        <taxon>Pseudomonadati</taxon>
        <taxon>Bacteroidota</taxon>
        <taxon>Sphingobacteriia</taxon>
        <taxon>Sphingobacteriales</taxon>
        <taxon>Sphingobacteriaceae</taxon>
        <taxon>Pedobacter</taxon>
    </lineage>
</organism>
<gene>
    <name evidence="5" type="ORF">AY601_1036</name>
</gene>
<accession>A0A127V9Q7</accession>
<feature type="domain" description="Outer membrane protein beta-barrel" evidence="4">
    <location>
        <begin position="391"/>
        <end position="782"/>
    </location>
</feature>
<keyword evidence="6" id="KW-1185">Reference proteome</keyword>
<dbReference type="OrthoDB" id="606851at2"/>
<keyword evidence="2" id="KW-0472">Membrane</keyword>
<comment type="subcellular location">
    <subcellularLocation>
        <location evidence="1">Cell outer membrane</location>
    </subcellularLocation>
</comment>
<reference evidence="5 6" key="1">
    <citation type="submission" date="2016-03" db="EMBL/GenBank/DDBJ databases">
        <title>Complete genome sequence of Pedobacter cryoconitis PAMC 27485.</title>
        <authorList>
            <person name="Lee J."/>
            <person name="Kim O.-S."/>
        </authorList>
    </citation>
    <scope>NUCLEOTIDE SEQUENCE [LARGE SCALE GENOMIC DNA]</scope>
    <source>
        <strain evidence="5 6">PAMC 27485</strain>
    </source>
</reference>
<dbReference type="PANTHER" id="PTHR40980:SF4">
    <property type="entry name" value="TONB-DEPENDENT RECEPTOR-LIKE BETA-BARREL DOMAIN-CONTAINING PROTEIN"/>
    <property type="match status" value="1"/>
</dbReference>
<dbReference type="Proteomes" id="UP000071561">
    <property type="component" value="Chromosome"/>
</dbReference>
<dbReference type="SUPFAM" id="SSF56935">
    <property type="entry name" value="Porins"/>
    <property type="match status" value="1"/>
</dbReference>
<dbReference type="SUPFAM" id="SSF49464">
    <property type="entry name" value="Carboxypeptidase regulatory domain-like"/>
    <property type="match status" value="1"/>
</dbReference>
<dbReference type="AlphaFoldDB" id="A0A127V9Q7"/>
<evidence type="ECO:0000313" key="6">
    <source>
        <dbReference type="Proteomes" id="UP000071561"/>
    </source>
</evidence>
<name>A0A127V9Q7_9SPHI</name>
<dbReference type="EMBL" id="CP014504">
    <property type="protein sequence ID" value="AMP97967.1"/>
    <property type="molecule type" value="Genomic_DNA"/>
</dbReference>
<dbReference type="InterPro" id="IPR008969">
    <property type="entry name" value="CarboxyPept-like_regulatory"/>
</dbReference>
<evidence type="ECO:0000259" key="4">
    <source>
        <dbReference type="Pfam" id="PF14905"/>
    </source>
</evidence>
<dbReference type="InterPro" id="IPR041700">
    <property type="entry name" value="OMP_b-brl_3"/>
</dbReference>
<protein>
    <recommendedName>
        <fullName evidence="4">Outer membrane protein beta-barrel domain-containing protein</fullName>
    </recommendedName>
</protein>
<dbReference type="PANTHER" id="PTHR40980">
    <property type="entry name" value="PLUG DOMAIN-CONTAINING PROTEIN"/>
    <property type="match status" value="1"/>
</dbReference>
<proteinExistence type="predicted"/>
<evidence type="ECO:0000256" key="1">
    <source>
        <dbReference type="ARBA" id="ARBA00004442"/>
    </source>
</evidence>
<dbReference type="PATRIC" id="fig|188932.3.peg.1068"/>
<evidence type="ECO:0000256" key="2">
    <source>
        <dbReference type="ARBA" id="ARBA00023136"/>
    </source>
</evidence>
<sequence>MAELSININFFNLRQMKFFLAIFLSLSCNCIYAQYKITGKIFDKNNNPLPFVDVKVNNTKIIKVSLTDKDGVYTITNLPSSGYEITIHTLLSKEIKKSVTVIDKDLDLGITYIDQEKNLQEVVITGQKKQQVEQKIDRLVINVEGTPIGISGSALEVLQRLPGVEIGSSGSSITLNGKSEVGVLINDKLTRIPISSLIQILSSTNAKDIEKIELISIPPAKYDAEFTGGLINIKQIKKNAKGTNGSIVAGLGYGKKDKEKFGINWNARNNKINFYGDLNYDRNNTPRTFTNSGTSRSSDQSLTSSFTETYRDPIITGYSGRLGLDYYINQKFTFGVLVNGNLNNFKQDASGFNIKNNLNNTTYTGLFNDEDSYRNLFTSNLNLNYKIDSLQVINFDVDYLNYLNKAPNNYNNQYFDKNGALERNEMFSVKKHTPVGVGVGKIDYSRILNEKIKLDFGGKYTYSKLNNTVLVDDLIDGQYVQNNNLSEKSNLTENISATYLSVDWGANEKTNVKLGLRYEYSTQKLDLLSAGNALDTKLSELFPSLFFSREIGKKSSLQASYGRRVSRPTYFDLAPYVLFLDPNTFYFGNIRLKPSISNILSLNYKFQKYIASVEYSHEKNSIARSQTVFLPESSQQRLTSLNLDYLNTLTFSINAPLKINKWWEMQNSFQLSYINQKINAQENDDTFFIVRTTQTFSLPKDFSIQLFSAYNSNRLSGVSKIKQYQRVNLSVDKKLKKMNSSIQLSFNNVFGQIYSFESIEADNSSFVKYSYEPRIIRFTYTYNFGNSKISKQRKREVSSEEIKNRLD</sequence>
<dbReference type="Gene3D" id="2.40.170.20">
    <property type="entry name" value="TonB-dependent receptor, beta-barrel domain"/>
    <property type="match status" value="1"/>
</dbReference>
<evidence type="ECO:0000256" key="3">
    <source>
        <dbReference type="ARBA" id="ARBA00023237"/>
    </source>
</evidence>
<dbReference type="Gene3D" id="2.170.130.10">
    <property type="entry name" value="TonB-dependent receptor, plug domain"/>
    <property type="match status" value="1"/>
</dbReference>
<dbReference type="InterPro" id="IPR037066">
    <property type="entry name" value="Plug_dom_sf"/>
</dbReference>
<dbReference type="InterPro" id="IPR036942">
    <property type="entry name" value="Beta-barrel_TonB_sf"/>
</dbReference>
<dbReference type="GO" id="GO:0009279">
    <property type="term" value="C:cell outer membrane"/>
    <property type="evidence" value="ECO:0007669"/>
    <property type="project" value="UniProtKB-SubCell"/>
</dbReference>
<dbReference type="Pfam" id="PF14905">
    <property type="entry name" value="OMP_b-brl_3"/>
    <property type="match status" value="1"/>
</dbReference>
<dbReference type="Gene3D" id="2.60.40.1120">
    <property type="entry name" value="Carboxypeptidase-like, regulatory domain"/>
    <property type="match status" value="1"/>
</dbReference>
<dbReference type="KEGG" id="pcm:AY601_1036"/>
<evidence type="ECO:0000313" key="5">
    <source>
        <dbReference type="EMBL" id="AMP97967.1"/>
    </source>
</evidence>
<keyword evidence="3" id="KW-0998">Cell outer membrane</keyword>